<proteinExistence type="predicted"/>
<reference evidence="1 2" key="1">
    <citation type="journal article" date="2021" name="Plant Biotechnol. J.">
        <title>Multi-omics assisted identification of the key and species-specific regulatory components of drought-tolerant mechanisms in Gossypium stocksii.</title>
        <authorList>
            <person name="Yu D."/>
            <person name="Ke L."/>
            <person name="Zhang D."/>
            <person name="Wu Y."/>
            <person name="Sun Y."/>
            <person name="Mei J."/>
            <person name="Sun J."/>
            <person name="Sun Y."/>
        </authorList>
    </citation>
    <scope>NUCLEOTIDE SEQUENCE [LARGE SCALE GENOMIC DNA]</scope>
    <source>
        <strain evidence="2">cv. E1</strain>
        <tissue evidence="1">Leaf</tissue>
    </source>
</reference>
<gene>
    <name evidence="1" type="ORF">J1N35_009063</name>
</gene>
<evidence type="ECO:0000313" key="1">
    <source>
        <dbReference type="EMBL" id="KAH1115685.1"/>
    </source>
</evidence>
<protein>
    <submittedName>
        <fullName evidence="1">Uncharacterized protein</fullName>
    </submittedName>
</protein>
<comment type="caution">
    <text evidence="1">The sequence shown here is derived from an EMBL/GenBank/DDBJ whole genome shotgun (WGS) entry which is preliminary data.</text>
</comment>
<organism evidence="1 2">
    <name type="scientific">Gossypium stocksii</name>
    <dbReference type="NCBI Taxonomy" id="47602"/>
    <lineage>
        <taxon>Eukaryota</taxon>
        <taxon>Viridiplantae</taxon>
        <taxon>Streptophyta</taxon>
        <taxon>Embryophyta</taxon>
        <taxon>Tracheophyta</taxon>
        <taxon>Spermatophyta</taxon>
        <taxon>Magnoliopsida</taxon>
        <taxon>eudicotyledons</taxon>
        <taxon>Gunneridae</taxon>
        <taxon>Pentapetalae</taxon>
        <taxon>rosids</taxon>
        <taxon>malvids</taxon>
        <taxon>Malvales</taxon>
        <taxon>Malvaceae</taxon>
        <taxon>Malvoideae</taxon>
        <taxon>Gossypium</taxon>
    </lineage>
</organism>
<accession>A0A9D3WBE5</accession>
<name>A0A9D3WBE5_9ROSI</name>
<sequence>MEGNSNEQPKCQRSFAHRGRKNNCWELVVQILCMILDDNTISNIKSWDKKKEKLEEAFTQLKDIMMKHDLVESCWTEVVKLLRYVLYWLMKVFQLRPHGR</sequence>
<dbReference type="AlphaFoldDB" id="A0A9D3WBE5"/>
<dbReference type="OrthoDB" id="1731810at2759"/>
<keyword evidence="2" id="KW-1185">Reference proteome</keyword>
<evidence type="ECO:0000313" key="2">
    <source>
        <dbReference type="Proteomes" id="UP000828251"/>
    </source>
</evidence>
<dbReference type="Proteomes" id="UP000828251">
    <property type="component" value="Unassembled WGS sequence"/>
</dbReference>
<dbReference type="EMBL" id="JAIQCV010000003">
    <property type="protein sequence ID" value="KAH1115685.1"/>
    <property type="molecule type" value="Genomic_DNA"/>
</dbReference>